<comment type="similarity">
    <text evidence="3">Belongs to the cytochrome P450 family.</text>
</comment>
<keyword evidence="7 9" id="KW-0408">Iron</keyword>
<evidence type="ECO:0000256" key="3">
    <source>
        <dbReference type="ARBA" id="ARBA00010617"/>
    </source>
</evidence>
<accession>A0A9W9A109</accession>
<dbReference type="GO" id="GO:0016705">
    <property type="term" value="F:oxidoreductase activity, acting on paired donors, with incorporation or reduction of molecular oxygen"/>
    <property type="evidence" value="ECO:0007669"/>
    <property type="project" value="InterPro"/>
</dbReference>
<feature type="binding site" description="axial binding residue" evidence="9">
    <location>
        <position position="452"/>
    </location>
    <ligand>
        <name>heme</name>
        <dbReference type="ChEBI" id="CHEBI:30413"/>
    </ligand>
    <ligandPart>
        <name>Fe</name>
        <dbReference type="ChEBI" id="CHEBI:18248"/>
    </ligandPart>
</feature>
<organism evidence="10 11">
    <name type="scientific">Lentinula lateritia</name>
    <dbReference type="NCBI Taxonomy" id="40482"/>
    <lineage>
        <taxon>Eukaryota</taxon>
        <taxon>Fungi</taxon>
        <taxon>Dikarya</taxon>
        <taxon>Basidiomycota</taxon>
        <taxon>Agaricomycotina</taxon>
        <taxon>Agaricomycetes</taxon>
        <taxon>Agaricomycetidae</taxon>
        <taxon>Agaricales</taxon>
        <taxon>Marasmiineae</taxon>
        <taxon>Omphalotaceae</taxon>
        <taxon>Lentinula</taxon>
    </lineage>
</organism>
<dbReference type="SUPFAM" id="SSF48264">
    <property type="entry name" value="Cytochrome P450"/>
    <property type="match status" value="1"/>
</dbReference>
<name>A0A9W9A109_9AGAR</name>
<evidence type="ECO:0000256" key="8">
    <source>
        <dbReference type="ARBA" id="ARBA00023033"/>
    </source>
</evidence>
<dbReference type="AlphaFoldDB" id="A0A9W9A109"/>
<dbReference type="Gene3D" id="1.10.630.10">
    <property type="entry name" value="Cytochrome P450"/>
    <property type="match status" value="1"/>
</dbReference>
<evidence type="ECO:0000256" key="7">
    <source>
        <dbReference type="ARBA" id="ARBA00023004"/>
    </source>
</evidence>
<comment type="cofactor">
    <cofactor evidence="1 9">
        <name>heme</name>
        <dbReference type="ChEBI" id="CHEBI:30413"/>
    </cofactor>
</comment>
<reference evidence="10" key="1">
    <citation type="submission" date="2022-08" db="EMBL/GenBank/DDBJ databases">
        <authorList>
            <consortium name="DOE Joint Genome Institute"/>
            <person name="Min B."/>
            <person name="Riley R."/>
            <person name="Sierra-Patev S."/>
            <person name="Naranjo-Ortiz M."/>
            <person name="Looney B."/>
            <person name="Konkel Z."/>
            <person name="Slot J.C."/>
            <person name="Sakamoto Y."/>
            <person name="Steenwyk J.L."/>
            <person name="Rokas A."/>
            <person name="Carro J."/>
            <person name="Camarero S."/>
            <person name="Ferreira P."/>
            <person name="Molpeceres G."/>
            <person name="Ruiz-Duenas F.J."/>
            <person name="Serrano A."/>
            <person name="Henrissat B."/>
            <person name="Drula E."/>
            <person name="Hughes K.W."/>
            <person name="Mata J.L."/>
            <person name="Ishikawa N.K."/>
            <person name="Vargas-Isla R."/>
            <person name="Ushijima S."/>
            <person name="Smith C.A."/>
            <person name="Ahrendt S."/>
            <person name="Andreopoulos W."/>
            <person name="He G."/>
            <person name="Labutti K."/>
            <person name="Lipzen A."/>
            <person name="Ng V."/>
            <person name="Sandor L."/>
            <person name="Barry K."/>
            <person name="Martinez A.T."/>
            <person name="Xiao Y."/>
            <person name="Gibbons J.G."/>
            <person name="Terashima K."/>
            <person name="Hibbett D.S."/>
            <person name="Grigoriev I.V."/>
        </authorList>
    </citation>
    <scope>NUCLEOTIDE SEQUENCE</scope>
    <source>
        <strain evidence="10">Sp2 HRB7682 ss15</strain>
    </source>
</reference>
<evidence type="ECO:0000256" key="1">
    <source>
        <dbReference type="ARBA" id="ARBA00001971"/>
    </source>
</evidence>
<dbReference type="PRINTS" id="PR00385">
    <property type="entry name" value="P450"/>
</dbReference>
<protein>
    <submittedName>
        <fullName evidence="10">Cytochrome P450</fullName>
    </submittedName>
</protein>
<evidence type="ECO:0000313" key="10">
    <source>
        <dbReference type="EMBL" id="KAJ4471858.1"/>
    </source>
</evidence>
<sequence>MSRSLTFSQVFENDASIRLVAGISLLTVTVSLLLSRALGARRRGSLPPGPPGYPIVGNLFDIPTDDKWKVYAQMARDLGSDIISLRLPIGPSLVILNSAACADALFVKRSAIYSDRPRMVVLQELVQAGWNLAIMPYGEAFKAARKVWHKHIDVPFCRPHAVMAVNRLLQELLPCKKDHDKLIRLATGRFILSSGYGIQAENSEDPFVSLSERWIKTISHATQRGGFLVDSFPILKIVPSWFPGAGFQKKAQDMKKLTEEVRTVAFKHVQKQVAEGTAIRSYASRYLESTKEEQTPEETDAVCSIIGNMYLAGADTTELTLRSFILAMALHPDIQKKGQEAVDQALGGTRMPTLSDFGTIPYVDAIINETLRWKPAVTVTIPHGALQDDVYGDYFIPKGSIVIANIAAILSDEKAYGARTDEFRPERFMMPDGLLNKSMNSNPAFGYGRRQCTGMAMSRELTWMTVASVLCSIDVGRAVGADGKLLNPATVEYLPSGSLNYPPPFDCTFTPRSETARHWIEEASNHVHY</sequence>
<evidence type="ECO:0000256" key="2">
    <source>
        <dbReference type="ARBA" id="ARBA00005179"/>
    </source>
</evidence>
<comment type="pathway">
    <text evidence="2">Secondary metabolite biosynthesis.</text>
</comment>
<keyword evidence="8" id="KW-0503">Monooxygenase</keyword>
<dbReference type="GO" id="GO:0005506">
    <property type="term" value="F:iron ion binding"/>
    <property type="evidence" value="ECO:0007669"/>
    <property type="project" value="InterPro"/>
</dbReference>
<dbReference type="GO" id="GO:0020037">
    <property type="term" value="F:heme binding"/>
    <property type="evidence" value="ECO:0007669"/>
    <property type="project" value="InterPro"/>
</dbReference>
<evidence type="ECO:0000256" key="5">
    <source>
        <dbReference type="ARBA" id="ARBA00022723"/>
    </source>
</evidence>
<dbReference type="PANTHER" id="PTHR46300">
    <property type="entry name" value="P450, PUTATIVE (EUROFUNG)-RELATED-RELATED"/>
    <property type="match status" value="1"/>
</dbReference>
<dbReference type="PANTHER" id="PTHR46300:SF7">
    <property type="entry name" value="P450, PUTATIVE (EUROFUNG)-RELATED"/>
    <property type="match status" value="1"/>
</dbReference>
<comment type="caution">
    <text evidence="10">The sequence shown here is derived from an EMBL/GenBank/DDBJ whole genome shotgun (WGS) entry which is preliminary data.</text>
</comment>
<dbReference type="GO" id="GO:0004497">
    <property type="term" value="F:monooxygenase activity"/>
    <property type="evidence" value="ECO:0007669"/>
    <property type="project" value="UniProtKB-KW"/>
</dbReference>
<dbReference type="PRINTS" id="PR00463">
    <property type="entry name" value="EP450I"/>
</dbReference>
<dbReference type="InterPro" id="IPR002401">
    <property type="entry name" value="Cyt_P450_E_grp-I"/>
</dbReference>
<keyword evidence="5 9" id="KW-0479">Metal-binding</keyword>
<dbReference type="CDD" id="cd11065">
    <property type="entry name" value="CYP64-like"/>
    <property type="match status" value="1"/>
</dbReference>
<evidence type="ECO:0000313" key="11">
    <source>
        <dbReference type="Proteomes" id="UP001150238"/>
    </source>
</evidence>
<dbReference type="InterPro" id="IPR001128">
    <property type="entry name" value="Cyt_P450"/>
</dbReference>
<evidence type="ECO:0000256" key="9">
    <source>
        <dbReference type="PIRSR" id="PIRSR602401-1"/>
    </source>
</evidence>
<keyword evidence="6" id="KW-0560">Oxidoreductase</keyword>
<gene>
    <name evidence="10" type="ORF">C8J55DRAFT_563519</name>
</gene>
<dbReference type="EMBL" id="JANVFS010000028">
    <property type="protein sequence ID" value="KAJ4471858.1"/>
    <property type="molecule type" value="Genomic_DNA"/>
</dbReference>
<proteinExistence type="inferred from homology"/>
<dbReference type="InterPro" id="IPR050364">
    <property type="entry name" value="Cytochrome_P450_fung"/>
</dbReference>
<evidence type="ECO:0000256" key="4">
    <source>
        <dbReference type="ARBA" id="ARBA00022617"/>
    </source>
</evidence>
<reference evidence="10" key="2">
    <citation type="journal article" date="2023" name="Proc. Natl. Acad. Sci. U.S.A.">
        <title>A global phylogenomic analysis of the shiitake genus Lentinula.</title>
        <authorList>
            <person name="Sierra-Patev S."/>
            <person name="Min B."/>
            <person name="Naranjo-Ortiz M."/>
            <person name="Looney B."/>
            <person name="Konkel Z."/>
            <person name="Slot J.C."/>
            <person name="Sakamoto Y."/>
            <person name="Steenwyk J.L."/>
            <person name="Rokas A."/>
            <person name="Carro J."/>
            <person name="Camarero S."/>
            <person name="Ferreira P."/>
            <person name="Molpeceres G."/>
            <person name="Ruiz-Duenas F.J."/>
            <person name="Serrano A."/>
            <person name="Henrissat B."/>
            <person name="Drula E."/>
            <person name="Hughes K.W."/>
            <person name="Mata J.L."/>
            <person name="Ishikawa N.K."/>
            <person name="Vargas-Isla R."/>
            <person name="Ushijima S."/>
            <person name="Smith C.A."/>
            <person name="Donoghue J."/>
            <person name="Ahrendt S."/>
            <person name="Andreopoulos W."/>
            <person name="He G."/>
            <person name="LaButti K."/>
            <person name="Lipzen A."/>
            <person name="Ng V."/>
            <person name="Riley R."/>
            <person name="Sandor L."/>
            <person name="Barry K."/>
            <person name="Martinez A.T."/>
            <person name="Xiao Y."/>
            <person name="Gibbons J.G."/>
            <person name="Terashima K."/>
            <person name="Grigoriev I.V."/>
            <person name="Hibbett D."/>
        </authorList>
    </citation>
    <scope>NUCLEOTIDE SEQUENCE</scope>
    <source>
        <strain evidence="10">Sp2 HRB7682 ss15</strain>
    </source>
</reference>
<dbReference type="Pfam" id="PF00067">
    <property type="entry name" value="p450"/>
    <property type="match status" value="1"/>
</dbReference>
<dbReference type="InterPro" id="IPR036396">
    <property type="entry name" value="Cyt_P450_sf"/>
</dbReference>
<evidence type="ECO:0000256" key="6">
    <source>
        <dbReference type="ARBA" id="ARBA00023002"/>
    </source>
</evidence>
<keyword evidence="4 9" id="KW-0349">Heme</keyword>
<dbReference type="Proteomes" id="UP001150238">
    <property type="component" value="Unassembled WGS sequence"/>
</dbReference>